<evidence type="ECO:0000256" key="1">
    <source>
        <dbReference type="SAM" id="MobiDB-lite"/>
    </source>
</evidence>
<keyword evidence="4" id="KW-1185">Reference proteome</keyword>
<feature type="transmembrane region" description="Helical" evidence="2">
    <location>
        <begin position="126"/>
        <end position="151"/>
    </location>
</feature>
<dbReference type="AlphaFoldDB" id="A0A1A9WCZ7"/>
<accession>A0A1A9WCZ7</accession>
<feature type="compositionally biased region" description="Low complexity" evidence="1">
    <location>
        <begin position="273"/>
        <end position="304"/>
    </location>
</feature>
<evidence type="ECO:0000313" key="3">
    <source>
        <dbReference type="EnsemblMetazoa" id="GBRI015032-PA"/>
    </source>
</evidence>
<organism evidence="3 4">
    <name type="scientific">Glossina brevipalpis</name>
    <dbReference type="NCBI Taxonomy" id="37001"/>
    <lineage>
        <taxon>Eukaryota</taxon>
        <taxon>Metazoa</taxon>
        <taxon>Ecdysozoa</taxon>
        <taxon>Arthropoda</taxon>
        <taxon>Hexapoda</taxon>
        <taxon>Insecta</taxon>
        <taxon>Pterygota</taxon>
        <taxon>Neoptera</taxon>
        <taxon>Endopterygota</taxon>
        <taxon>Diptera</taxon>
        <taxon>Brachycera</taxon>
        <taxon>Muscomorpha</taxon>
        <taxon>Hippoboscoidea</taxon>
        <taxon>Glossinidae</taxon>
        <taxon>Glossina</taxon>
    </lineage>
</organism>
<proteinExistence type="predicted"/>
<feature type="region of interest" description="Disordered" evidence="1">
    <location>
        <begin position="272"/>
        <end position="337"/>
    </location>
</feature>
<keyword evidence="2" id="KW-0472">Membrane</keyword>
<keyword evidence="2" id="KW-0812">Transmembrane</keyword>
<dbReference type="Proteomes" id="UP000091820">
    <property type="component" value="Unassembled WGS sequence"/>
</dbReference>
<reference evidence="4" key="1">
    <citation type="submission" date="2014-03" db="EMBL/GenBank/DDBJ databases">
        <authorList>
            <person name="Aksoy S."/>
            <person name="Warren W."/>
            <person name="Wilson R.K."/>
        </authorList>
    </citation>
    <scope>NUCLEOTIDE SEQUENCE [LARGE SCALE GENOMIC DNA]</scope>
    <source>
        <strain evidence="4">IAEA</strain>
    </source>
</reference>
<name>A0A1A9WCZ7_9MUSC</name>
<sequence length="355" mass="40350">MHIVLKIASKHQVSTKIRSLQCESIANEEMGKYCELLALGQEQGPERYNLFLQTVENCFEAAYCKVKSLSNPVCAVTDNRVSLPDTSMNGDPKILHFHQCNSLFKDIVNNYFAELPHYSKEGEENVMLWIILFMIPLVMISVFTVAACAYYKFNKPTQYDEIFDVFDPEVCLLAASKRSFGMALEEFRRLNMNLFAQGVELLVSNDTLVMMLKVSSDLQPICNFYRVRGRRTQSKNIFRAEIFNEAVDFLHGSSRKLYLLIKFEENHIHNTFGRRNSSNSSSQLSLSDAGSSRSSRRSNQASASTTGSEIGREYFSESSSSARSSQSQTSASSLSKRRRSLLPVNILRRRITRKN</sequence>
<dbReference type="VEuPathDB" id="VectorBase:GBRI015032"/>
<evidence type="ECO:0000256" key="2">
    <source>
        <dbReference type="SAM" id="Phobius"/>
    </source>
</evidence>
<keyword evidence="2" id="KW-1133">Transmembrane helix</keyword>
<evidence type="ECO:0000313" key="4">
    <source>
        <dbReference type="Proteomes" id="UP000091820"/>
    </source>
</evidence>
<dbReference type="EnsemblMetazoa" id="GBRI015032-RA">
    <property type="protein sequence ID" value="GBRI015032-PA"/>
    <property type="gene ID" value="GBRI015032"/>
</dbReference>
<protein>
    <submittedName>
        <fullName evidence="3">Uncharacterized protein</fullName>
    </submittedName>
</protein>
<feature type="compositionally biased region" description="Low complexity" evidence="1">
    <location>
        <begin position="316"/>
        <end position="334"/>
    </location>
</feature>
<reference evidence="3" key="2">
    <citation type="submission" date="2020-05" db="UniProtKB">
        <authorList>
            <consortium name="EnsemblMetazoa"/>
        </authorList>
    </citation>
    <scope>IDENTIFICATION</scope>
    <source>
        <strain evidence="3">IAEA</strain>
    </source>
</reference>